<protein>
    <submittedName>
        <fullName evidence="2">Uncharacterized protein</fullName>
    </submittedName>
</protein>
<proteinExistence type="predicted"/>
<sequence length="127" mass="13172">MKRFAVCALIVCSSFVAPLTASAEESSAAALKDVYEASRNMQGVIKFCVKSGYLGTESEGHISALVKMTDTPDVDKSGGNAAEAKGLAGRLVLDGNEVELASSPLGAEELCKHSGEALKQQAAQLPQ</sequence>
<gene>
    <name evidence="2" type="ORF">AC244_05535</name>
</gene>
<organism evidence="2 3">
    <name type="scientific">Ensifer adhaerens</name>
    <name type="common">Sinorhizobium morelense</name>
    <dbReference type="NCBI Taxonomy" id="106592"/>
    <lineage>
        <taxon>Bacteria</taxon>
        <taxon>Pseudomonadati</taxon>
        <taxon>Pseudomonadota</taxon>
        <taxon>Alphaproteobacteria</taxon>
        <taxon>Hyphomicrobiales</taxon>
        <taxon>Rhizobiaceae</taxon>
        <taxon>Sinorhizobium/Ensifer group</taxon>
        <taxon>Ensifer</taxon>
    </lineage>
</organism>
<evidence type="ECO:0000256" key="1">
    <source>
        <dbReference type="SAM" id="SignalP"/>
    </source>
</evidence>
<dbReference type="OrthoDB" id="7691610at2"/>
<feature type="signal peptide" evidence="1">
    <location>
        <begin position="1"/>
        <end position="23"/>
    </location>
</feature>
<evidence type="ECO:0000313" key="3">
    <source>
        <dbReference type="Proteomes" id="UP000037425"/>
    </source>
</evidence>
<name>A0A0L8C259_ENSAD</name>
<accession>A0A0L8C259</accession>
<reference evidence="3" key="1">
    <citation type="submission" date="2015-07" db="EMBL/GenBank/DDBJ databases">
        <title>Whole genome sequence of an Ensifer adhaerens strain isolated from a cave pool in the Wind Cave National Park.</title>
        <authorList>
            <person name="Eng W.W.H."/>
            <person name="Gan H.M."/>
            <person name="Barton H.A."/>
            <person name="Savka M.A."/>
        </authorList>
    </citation>
    <scope>NUCLEOTIDE SEQUENCE [LARGE SCALE GENOMIC DNA]</scope>
    <source>
        <strain evidence="3">SD006</strain>
    </source>
</reference>
<feature type="chain" id="PRO_5005581506" evidence="1">
    <location>
        <begin position="24"/>
        <end position="127"/>
    </location>
</feature>
<evidence type="ECO:0000313" key="2">
    <source>
        <dbReference type="EMBL" id="KOF20884.1"/>
    </source>
</evidence>
<dbReference type="PATRIC" id="fig|106592.7.peg.2743"/>
<dbReference type="AlphaFoldDB" id="A0A0L8C259"/>
<keyword evidence="1" id="KW-0732">Signal</keyword>
<dbReference type="Proteomes" id="UP000037425">
    <property type="component" value="Unassembled WGS sequence"/>
</dbReference>
<dbReference type="RefSeq" id="WP_053247816.1">
    <property type="nucleotide sequence ID" value="NZ_LGAP01000002.1"/>
</dbReference>
<dbReference type="EMBL" id="LGAP01000002">
    <property type="protein sequence ID" value="KOF20884.1"/>
    <property type="molecule type" value="Genomic_DNA"/>
</dbReference>
<comment type="caution">
    <text evidence="2">The sequence shown here is derived from an EMBL/GenBank/DDBJ whole genome shotgun (WGS) entry which is preliminary data.</text>
</comment>